<dbReference type="Proteomes" id="UP000287124">
    <property type="component" value="Unassembled WGS sequence"/>
</dbReference>
<name>A0A430MBH7_9HYPO</name>
<accession>A0A430MBH7</accession>
<feature type="compositionally biased region" description="Low complexity" evidence="2">
    <location>
        <begin position="155"/>
        <end position="165"/>
    </location>
</feature>
<comment type="caution">
    <text evidence="3">The sequence shown here is derived from an EMBL/GenBank/DDBJ whole genome shotgun (WGS) entry which is preliminary data.</text>
</comment>
<proteinExistence type="predicted"/>
<organism evidence="3 4">
    <name type="scientific">Fusarium euwallaceae</name>
    <dbReference type="NCBI Taxonomy" id="1147111"/>
    <lineage>
        <taxon>Eukaryota</taxon>
        <taxon>Fungi</taxon>
        <taxon>Dikarya</taxon>
        <taxon>Ascomycota</taxon>
        <taxon>Pezizomycotina</taxon>
        <taxon>Sordariomycetes</taxon>
        <taxon>Hypocreomycetidae</taxon>
        <taxon>Hypocreales</taxon>
        <taxon>Nectriaceae</taxon>
        <taxon>Fusarium</taxon>
        <taxon>Fusarium solani species complex</taxon>
    </lineage>
</organism>
<feature type="region of interest" description="Disordered" evidence="2">
    <location>
        <begin position="384"/>
        <end position="407"/>
    </location>
</feature>
<feature type="region of interest" description="Disordered" evidence="2">
    <location>
        <begin position="154"/>
        <end position="173"/>
    </location>
</feature>
<evidence type="ECO:0000256" key="2">
    <source>
        <dbReference type="SAM" id="MobiDB-lite"/>
    </source>
</evidence>
<dbReference type="AlphaFoldDB" id="A0A430MBH7"/>
<sequence>MSDDQTTDTPVNDKAPYEWKTSVPDDHFSYFNTGTTSLVLRSLETQVLDKKTQFSTDKLYVYAETIKIAEDISFPGRELGLFCNRLELGSECVSVSVAGKKGIDESPTSSISSDGTSAGKIVLYVEEFDDAIVPAIGAKKGLFLRAHGGDGGRGRLNIGTGDPRGSPGGSGGNGGSIHVYLGHPLLDTCTRLSALLADPSHKWISKLKAFQGADLGFSNANHDLKMAIEQSSAHTDTLRDIGQIVGFLNFESAPQDVLTEEHDRKLSEAIELFQSLPQEPRVADTTIKAMPSSSSAMRGCFEIVNTLRQAVDGAVTADQWKEYQDRSRELLEVLGEATGNPWPANESPAGKAMHAAVNSLEDRVSYIAERMEMVYSCDGGQGGPGGAGALPDSPGSNGKPGDNGDPPLVKLLRFSGLDEDLTIPYVLAHPDQCQMVLNQIDLRYFQASGGTYKETVKGSTLFEAGRIDTPERFKAISQYYERIEKRLRFMSPLQRQRANLSQLDTNDLSQYALFMAYGEMEKEFLLLCPLPQLLQLQAHTHQRLDWITTGKDFMGQAGTWVPRLSYSYYNEQLQGYMGEALALVKSFQDTRASTALDLNTMKTTLSQASATLKSLETRIELLTNKDKGELPALASHIEAFTPLLKRKRQELSEAVASVKKSMKRYNWDPRIIIDAMSMIAFAPCPWNAGAQVTSATFKGFTTVSGLDGQVVERNYLVSQFGTAGTTLEELGIGYKSASNGTLEVDDPGAAKLLSTKADLDKLTNNFLEAIGEEAYGSISFKLGEYVSLVQSRNSAVMSYNAVVQLLVKAYADRTYHEQKAQKLGQVLLSINPRATSVRHYFTKCLYDLRSDILTALHQGKRALEFWGLYEDTKPMPCCDDFSEIALLSTYNKQFKKAFDEVMHGYRATNPGYIFPPPENLGAGGKCFYLSKKDCGYVIAHPREVTLEPSSLGKPPVMGKVYQFPFKIPPVRSWTRKTADKPETEMSGSADIRLDNVRVWIFGAHVDPSQNGTRELSMTLRHLGNDSIVPPSDKQVYEFTHDSIDLSFGYDPETVKSYQDTATARITRSAALPSYRREVNSKEVDWLAPFGPFADWVLYISDWENIGLRFDPDTTVCVEFWGQGRPFTNKK</sequence>
<reference evidence="3 4" key="1">
    <citation type="submission" date="2017-06" db="EMBL/GenBank/DDBJ databases">
        <title>Comparative genomic analysis of Ambrosia Fusariam Clade fungi.</title>
        <authorList>
            <person name="Stajich J.E."/>
            <person name="Carrillo J."/>
            <person name="Kijimoto T."/>
            <person name="Eskalen A."/>
            <person name="O'Donnell K."/>
            <person name="Kasson M."/>
        </authorList>
    </citation>
    <scope>NUCLEOTIDE SEQUENCE [LARGE SCALE GENOMIC DNA]</scope>
    <source>
        <strain evidence="3 4">UCR1854</strain>
    </source>
</reference>
<gene>
    <name evidence="3" type="ORF">BHE90_000074</name>
</gene>
<keyword evidence="1" id="KW-0175">Coiled coil</keyword>
<evidence type="ECO:0000313" key="4">
    <source>
        <dbReference type="Proteomes" id="UP000287124"/>
    </source>
</evidence>
<protein>
    <submittedName>
        <fullName evidence="3">Uncharacterized protein</fullName>
    </submittedName>
</protein>
<dbReference type="EMBL" id="MIKF01000001">
    <property type="protein sequence ID" value="RTE85329.1"/>
    <property type="molecule type" value="Genomic_DNA"/>
</dbReference>
<evidence type="ECO:0000313" key="3">
    <source>
        <dbReference type="EMBL" id="RTE85329.1"/>
    </source>
</evidence>
<feature type="coiled-coil region" evidence="1">
    <location>
        <begin position="598"/>
        <end position="625"/>
    </location>
</feature>
<keyword evidence="4" id="KW-1185">Reference proteome</keyword>
<evidence type="ECO:0000256" key="1">
    <source>
        <dbReference type="SAM" id="Coils"/>
    </source>
</evidence>